<evidence type="ECO:0000256" key="1">
    <source>
        <dbReference type="SAM" id="Phobius"/>
    </source>
</evidence>
<reference evidence="2 3" key="1">
    <citation type="journal article" date="2008" name="PLoS ONE">
        <title>Comparative analysis of Acinetobacters: three genomes for three lifestyles.</title>
        <authorList>
            <person name="Vallenet D."/>
            <person name="Nordmann P."/>
            <person name="Barbe V."/>
            <person name="Poirel L."/>
            <person name="Mangenot S."/>
            <person name="Bataille E."/>
            <person name="Dossat C."/>
            <person name="Gas S."/>
            <person name="Kreimeyer A."/>
            <person name="Lenoble P."/>
            <person name="Oztas S."/>
            <person name="Poulain J."/>
            <person name="Segurens B."/>
            <person name="Robert C."/>
            <person name="Abergel C."/>
            <person name="Claverie J.M."/>
            <person name="Raoult D."/>
            <person name="Medigue C."/>
            <person name="Weissenbach J."/>
            <person name="Cruveiller S."/>
        </authorList>
    </citation>
    <scope>NUCLEOTIDE SEQUENCE [LARGE SCALE GENOMIC DNA]</scope>
    <source>
        <strain evidence="2 3">SDF</strain>
    </source>
</reference>
<accession>B0VKG0</accession>
<evidence type="ECO:0000313" key="3">
    <source>
        <dbReference type="Proteomes" id="UP000001741"/>
    </source>
</evidence>
<feature type="transmembrane region" description="Helical" evidence="1">
    <location>
        <begin position="7"/>
        <end position="24"/>
    </location>
</feature>
<dbReference type="KEGG" id="abm:ABSDF1317"/>
<organism evidence="2 3">
    <name type="scientific">Acinetobacter baumannii (strain SDF)</name>
    <dbReference type="NCBI Taxonomy" id="509170"/>
    <lineage>
        <taxon>Bacteria</taxon>
        <taxon>Pseudomonadati</taxon>
        <taxon>Pseudomonadota</taxon>
        <taxon>Gammaproteobacteria</taxon>
        <taxon>Moraxellales</taxon>
        <taxon>Moraxellaceae</taxon>
        <taxon>Acinetobacter</taxon>
        <taxon>Acinetobacter calcoaceticus/baumannii complex</taxon>
    </lineage>
</organism>
<dbReference type="BioCyc" id="ABAU509170:GCL9-1065-MONOMER"/>
<evidence type="ECO:0000313" key="2">
    <source>
        <dbReference type="EMBL" id="CAP00663.1"/>
    </source>
</evidence>
<feature type="transmembrane region" description="Helical" evidence="1">
    <location>
        <begin position="30"/>
        <end position="48"/>
    </location>
</feature>
<dbReference type="AlphaFoldDB" id="B0VKG0"/>
<name>B0VKG0_ACIBS</name>
<keyword evidence="1" id="KW-1133">Transmembrane helix</keyword>
<dbReference type="Proteomes" id="UP000001741">
    <property type="component" value="Chromosome"/>
</dbReference>
<sequence>MKNEINYLTMAMSLIALAMSFLTFQCNLLIVGMCYGAALVLIIIYIILKINRKTRNKDSNKC</sequence>
<protein>
    <submittedName>
        <fullName evidence="2">Uncharacterized protein</fullName>
    </submittedName>
</protein>
<gene>
    <name evidence="2" type="ordered locus">ABSDF1317</name>
</gene>
<proteinExistence type="predicted"/>
<dbReference type="EMBL" id="CU468230">
    <property type="protein sequence ID" value="CAP00663.1"/>
    <property type="molecule type" value="Genomic_DNA"/>
</dbReference>
<keyword evidence="1" id="KW-0812">Transmembrane</keyword>
<dbReference type="HOGENOM" id="CLU_2893560_0_0_6"/>
<keyword evidence="1" id="KW-0472">Membrane</keyword>